<gene>
    <name evidence="2" type="ORF">DSLASN_41340</name>
</gene>
<dbReference type="Pfam" id="PF07963">
    <property type="entry name" value="N_methyl"/>
    <property type="match status" value="1"/>
</dbReference>
<feature type="transmembrane region" description="Helical" evidence="1">
    <location>
        <begin position="12"/>
        <end position="35"/>
    </location>
</feature>
<dbReference type="Proteomes" id="UP001320148">
    <property type="component" value="Chromosome"/>
</dbReference>
<organism evidence="2 3">
    <name type="scientific">Desulfoluna limicola</name>
    <dbReference type="NCBI Taxonomy" id="2810562"/>
    <lineage>
        <taxon>Bacteria</taxon>
        <taxon>Pseudomonadati</taxon>
        <taxon>Thermodesulfobacteriota</taxon>
        <taxon>Desulfobacteria</taxon>
        <taxon>Desulfobacterales</taxon>
        <taxon>Desulfolunaceae</taxon>
        <taxon>Desulfoluna</taxon>
    </lineage>
</organism>
<dbReference type="NCBIfam" id="TIGR02532">
    <property type="entry name" value="IV_pilin_GFxxxE"/>
    <property type="match status" value="1"/>
</dbReference>
<evidence type="ECO:0008006" key="4">
    <source>
        <dbReference type="Google" id="ProtNLM"/>
    </source>
</evidence>
<reference evidence="2 3" key="1">
    <citation type="submission" date="2021-02" db="EMBL/GenBank/DDBJ databases">
        <title>Complete genome of Desulfoluna sp. strain ASN36.</title>
        <authorList>
            <person name="Takahashi A."/>
            <person name="Kojima H."/>
            <person name="Fukui M."/>
        </authorList>
    </citation>
    <scope>NUCLEOTIDE SEQUENCE [LARGE SCALE GENOMIC DNA]</scope>
    <source>
        <strain evidence="2 3">ASN36</strain>
    </source>
</reference>
<name>A0ABM7PN10_9BACT</name>
<evidence type="ECO:0000313" key="2">
    <source>
        <dbReference type="EMBL" id="BCS98502.1"/>
    </source>
</evidence>
<proteinExistence type="predicted"/>
<evidence type="ECO:0000313" key="3">
    <source>
        <dbReference type="Proteomes" id="UP001320148"/>
    </source>
</evidence>
<dbReference type="Gene3D" id="3.30.700.10">
    <property type="entry name" value="Glycoprotein, Type 4 Pilin"/>
    <property type="match status" value="1"/>
</dbReference>
<dbReference type="Pfam" id="PF16074">
    <property type="entry name" value="PilW"/>
    <property type="match status" value="1"/>
</dbReference>
<keyword evidence="1" id="KW-0472">Membrane</keyword>
<keyword evidence="1" id="KW-1133">Transmembrane helix</keyword>
<accession>A0ABM7PN10</accession>
<dbReference type="EMBL" id="AP024488">
    <property type="protein sequence ID" value="BCS98502.1"/>
    <property type="molecule type" value="Genomic_DNA"/>
</dbReference>
<dbReference type="InterPro" id="IPR045584">
    <property type="entry name" value="Pilin-like"/>
</dbReference>
<evidence type="ECO:0000256" key="1">
    <source>
        <dbReference type="SAM" id="Phobius"/>
    </source>
</evidence>
<dbReference type="InterPro" id="IPR012902">
    <property type="entry name" value="N_methyl_site"/>
</dbReference>
<protein>
    <recommendedName>
        <fullName evidence="4">Prepilin-type N-terminal cleavage/methylation domain-containing protein</fullName>
    </recommendedName>
</protein>
<sequence>MKQPFDKDTAGFSLLELLIALALTGLVAAAGYTFYTSQYRTKVQQDRVTGMQQNLRSAMEIMARDIRMAGYDPTEEAGAGITAATDTQLSFTYATDADTNGIDDDGDKVVDEADEGTLTASVTYTIGDGNKDGNPDILRSFNGGDKVVVSESMEALEFNYILKDGTTTGAPTELEDITAVRLALLARTPRVDPAFNNSVTYTGFVSTWGPFNDGRRRRLLLRTIQCRNRGF</sequence>
<dbReference type="InterPro" id="IPR032092">
    <property type="entry name" value="PilW"/>
</dbReference>
<dbReference type="PROSITE" id="PS00409">
    <property type="entry name" value="PROKAR_NTER_METHYL"/>
    <property type="match status" value="1"/>
</dbReference>
<keyword evidence="3" id="KW-1185">Reference proteome</keyword>
<keyword evidence="1" id="KW-0812">Transmembrane</keyword>
<dbReference type="SUPFAM" id="SSF54523">
    <property type="entry name" value="Pili subunits"/>
    <property type="match status" value="1"/>
</dbReference>
<dbReference type="RefSeq" id="WP_236889895.1">
    <property type="nucleotide sequence ID" value="NZ_AP024488.1"/>
</dbReference>